<name>A0ABQ5RPS7_9CHLO</name>
<dbReference type="InterPro" id="IPR009057">
    <property type="entry name" value="Homeodomain-like_sf"/>
</dbReference>
<accession>A0ABQ5RPS7</accession>
<dbReference type="PROSITE" id="PS51294">
    <property type="entry name" value="HTH_MYB"/>
    <property type="match status" value="2"/>
</dbReference>
<evidence type="ECO:0000259" key="2">
    <source>
        <dbReference type="PROSITE" id="PS50090"/>
    </source>
</evidence>
<keyword evidence="5" id="KW-1185">Reference proteome</keyword>
<feature type="compositionally biased region" description="Low complexity" evidence="1">
    <location>
        <begin position="295"/>
        <end position="314"/>
    </location>
</feature>
<dbReference type="Gene3D" id="1.10.10.60">
    <property type="entry name" value="Homeodomain-like"/>
    <property type="match status" value="2"/>
</dbReference>
<feature type="region of interest" description="Disordered" evidence="1">
    <location>
        <begin position="483"/>
        <end position="519"/>
    </location>
</feature>
<comment type="caution">
    <text evidence="4">The sequence shown here is derived from an EMBL/GenBank/DDBJ whole genome shotgun (WGS) entry which is preliminary data.</text>
</comment>
<dbReference type="InterPro" id="IPR017930">
    <property type="entry name" value="Myb_dom"/>
</dbReference>
<feature type="domain" description="HTH myb-type" evidence="3">
    <location>
        <begin position="40"/>
        <end position="99"/>
    </location>
</feature>
<feature type="compositionally biased region" description="Low complexity" evidence="1">
    <location>
        <begin position="817"/>
        <end position="827"/>
    </location>
</feature>
<evidence type="ECO:0000313" key="4">
    <source>
        <dbReference type="EMBL" id="GLI59566.1"/>
    </source>
</evidence>
<feature type="region of interest" description="Disordered" evidence="1">
    <location>
        <begin position="703"/>
        <end position="948"/>
    </location>
</feature>
<feature type="compositionally biased region" description="Basic and acidic residues" evidence="1">
    <location>
        <begin position="32"/>
        <end position="45"/>
    </location>
</feature>
<evidence type="ECO:0000256" key="1">
    <source>
        <dbReference type="SAM" id="MobiDB-lite"/>
    </source>
</evidence>
<proteinExistence type="predicted"/>
<dbReference type="PANTHER" id="PTHR45614:SF218">
    <property type="entry name" value="TRANSCRIPTION FACTOR MYB119-RELATED"/>
    <property type="match status" value="1"/>
</dbReference>
<dbReference type="Pfam" id="PF13921">
    <property type="entry name" value="Myb_DNA-bind_6"/>
    <property type="match status" value="1"/>
</dbReference>
<dbReference type="EMBL" id="BSDZ01000004">
    <property type="protein sequence ID" value="GLI59566.1"/>
    <property type="molecule type" value="Genomic_DNA"/>
</dbReference>
<feature type="region of interest" description="Disordered" evidence="1">
    <location>
        <begin position="1"/>
        <end position="49"/>
    </location>
</feature>
<sequence>MSRRCRHYCDDSDSDVDLPRSGRASRSAASRKGGEFGLKGRKEQSRPWSQEESEWLIQVVSKTSTNLDNINWQDVAKQVPGRTGKQCREKWKNDLRPNICKEPWSLKEEYVLAVAHSLHGNRWSEVAKYLPTRPENTIKNRWYATNRAKAEVKIRTFLWLYSDLVDRQSYPAGPEAIDKARELYRQLPDVVPLEEFEVPVDFYIARSENGCSAQLDTRPEIKIIGRGKAKPHVPGATTVGGGGGGGGSSAAAAVLSAVRGAAAAAASASRTARAAIGGGSGSASAVANNAGSTNAAAAVAPGPSSKGKSGDSAGCGHSEGDANCYVKVGGLAGELPSAGPIKTTSRKRKVPGLMEGFESAIPAANSVHKVVKVEPSDGLGAAIGAGDANANATISSHRAPLMEDSRTSPLPASHMSAAPPGPLVAPSPAASATAAASAATITTGAGRVAGGGVGSGTAEPVPAGHVASPLDPELLWQTAVEPYSNQNNSSNSLNAHKGRRASTATRHVPPSRAGGTAHMHPVAAAAASAAAAAAAAAAGGAVAGMYSSPSGGIAPAAVGAVTHSETDNLQSLFSSSSRMVGSEGGASSAADLGLFQLGPGALNSLLEDNDGTTGGGSTEADQDLLSLTDGLDLASLTALIGPHEVHGEGPDCAHEAMAGLAEDVLSQMPDPATPRMPQQHAQHGQLPLRITVPAPQVLGANNHQHAQHNQHHQHQQHQQHQHQHQHQHQQHPHHYGQQHLSPPMRHAASMGSAQQQQRQQQQLPVSHHPHSMSQGSYPLHLQQSLMQPHESACNPASQSQSQSQQIVGRGGAPIHHQQQQQQPQGPGDVSSTPMPQQLQQQQQSLNGGAHDLAGGQPYMYQRRLPPGVMPPSSSRPPATATAAAAAAVAQGHHPLAQHPMYGSSSYMPHPHSHSHPGAPSPATPGPMMHPGSTGGGRQMLPGGPSPSPVKYAMASPYAGPPPPGAPYGGPPAPPPYMMAMGMRSGYYKMPGGRMPIPRSMMYPHPYGMPAFSHHGMASGYMDSPQPGMGPASDGPVHHPQHGGQMDPCTPATMGSSIGGSMRANSVLSQGGAAGGGPASGGADSMASMGPMGMGRSYADMGSAGPGGGQGMQ</sequence>
<dbReference type="SMART" id="SM00717">
    <property type="entry name" value="SANT"/>
    <property type="match status" value="2"/>
</dbReference>
<dbReference type="PANTHER" id="PTHR45614">
    <property type="entry name" value="MYB PROTEIN-RELATED"/>
    <property type="match status" value="1"/>
</dbReference>
<feature type="compositionally biased region" description="Basic residues" evidence="1">
    <location>
        <begin position="705"/>
        <end position="736"/>
    </location>
</feature>
<reference evidence="4 5" key="1">
    <citation type="journal article" date="2023" name="IScience">
        <title>Expanded male sex-determining region conserved during the evolution of homothallism in the green alga Volvox.</title>
        <authorList>
            <person name="Yamamoto K."/>
            <person name="Matsuzaki R."/>
            <person name="Mahakham W."/>
            <person name="Heman W."/>
            <person name="Sekimoto H."/>
            <person name="Kawachi M."/>
            <person name="Minakuchi Y."/>
            <person name="Toyoda A."/>
            <person name="Nozaki H."/>
        </authorList>
    </citation>
    <scope>NUCLEOTIDE SEQUENCE [LARGE SCALE GENOMIC DNA]</scope>
    <source>
        <strain evidence="4 5">NIES-4468</strain>
    </source>
</reference>
<feature type="compositionally biased region" description="Low complexity" evidence="1">
    <location>
        <begin position="484"/>
        <end position="494"/>
    </location>
</feature>
<dbReference type="InterPro" id="IPR001005">
    <property type="entry name" value="SANT/Myb"/>
</dbReference>
<evidence type="ECO:0000259" key="3">
    <source>
        <dbReference type="PROSITE" id="PS51294"/>
    </source>
</evidence>
<feature type="domain" description="Myb-like" evidence="2">
    <location>
        <begin position="96"/>
        <end position="142"/>
    </location>
</feature>
<feature type="compositionally biased region" description="Low complexity" evidence="1">
    <location>
        <begin position="21"/>
        <end position="31"/>
    </location>
</feature>
<feature type="region of interest" description="Disordered" evidence="1">
    <location>
        <begin position="1022"/>
        <end position="1087"/>
    </location>
</feature>
<gene>
    <name evidence="4" type="ORF">VaNZ11_001472</name>
</gene>
<protein>
    <submittedName>
        <fullName evidence="4">Uncharacterized protein</fullName>
    </submittedName>
</protein>
<feature type="compositionally biased region" description="Low complexity" evidence="1">
    <location>
        <begin position="878"/>
        <end position="889"/>
    </location>
</feature>
<organism evidence="4 5">
    <name type="scientific">Volvox africanus</name>
    <dbReference type="NCBI Taxonomy" id="51714"/>
    <lineage>
        <taxon>Eukaryota</taxon>
        <taxon>Viridiplantae</taxon>
        <taxon>Chlorophyta</taxon>
        <taxon>core chlorophytes</taxon>
        <taxon>Chlorophyceae</taxon>
        <taxon>CS clade</taxon>
        <taxon>Chlamydomonadales</taxon>
        <taxon>Volvocaceae</taxon>
        <taxon>Volvox</taxon>
    </lineage>
</organism>
<feature type="domain" description="Myb-like" evidence="2">
    <location>
        <begin position="40"/>
        <end position="95"/>
    </location>
</feature>
<evidence type="ECO:0000313" key="5">
    <source>
        <dbReference type="Proteomes" id="UP001165090"/>
    </source>
</evidence>
<dbReference type="CDD" id="cd00167">
    <property type="entry name" value="SANT"/>
    <property type="match status" value="2"/>
</dbReference>
<feature type="compositionally biased region" description="Polar residues" evidence="1">
    <location>
        <begin position="771"/>
        <end position="786"/>
    </location>
</feature>
<dbReference type="Proteomes" id="UP001165090">
    <property type="component" value="Unassembled WGS sequence"/>
</dbReference>
<dbReference type="SUPFAM" id="SSF46689">
    <property type="entry name" value="Homeodomain-like"/>
    <property type="match status" value="1"/>
</dbReference>
<dbReference type="InterPro" id="IPR050560">
    <property type="entry name" value="MYB_TF"/>
</dbReference>
<feature type="region of interest" description="Disordered" evidence="1">
    <location>
        <begin position="295"/>
        <end position="316"/>
    </location>
</feature>
<dbReference type="PROSITE" id="PS50090">
    <property type="entry name" value="MYB_LIKE"/>
    <property type="match status" value="2"/>
</dbReference>
<feature type="domain" description="HTH myb-type" evidence="3">
    <location>
        <begin position="101"/>
        <end position="150"/>
    </location>
</feature>